<dbReference type="InterPro" id="IPR025857">
    <property type="entry name" value="MacB_PCD"/>
</dbReference>
<feature type="domain" description="ABC3 transporter permease C-terminal" evidence="7">
    <location>
        <begin position="260"/>
        <end position="376"/>
    </location>
</feature>
<keyword evidence="4 6" id="KW-1133">Transmembrane helix</keyword>
<feature type="transmembrane region" description="Helical" evidence="6">
    <location>
        <begin position="260"/>
        <end position="281"/>
    </location>
</feature>
<evidence type="ECO:0000256" key="5">
    <source>
        <dbReference type="ARBA" id="ARBA00023136"/>
    </source>
</evidence>
<dbReference type="PANTHER" id="PTHR30287">
    <property type="entry name" value="MEMBRANE COMPONENT OF PREDICTED ABC SUPERFAMILY METABOLITE UPTAKE TRANSPORTER"/>
    <property type="match status" value="1"/>
</dbReference>
<feature type="transmembrane region" description="Helical" evidence="6">
    <location>
        <begin position="399"/>
        <end position="417"/>
    </location>
</feature>
<dbReference type="InterPro" id="IPR038766">
    <property type="entry name" value="Membrane_comp_ABC_pdt"/>
</dbReference>
<evidence type="ECO:0000256" key="3">
    <source>
        <dbReference type="ARBA" id="ARBA00022692"/>
    </source>
</evidence>
<keyword evidence="2" id="KW-1003">Cell membrane</keyword>
<dbReference type="InterPro" id="IPR003838">
    <property type="entry name" value="ABC3_permease_C"/>
</dbReference>
<dbReference type="RefSeq" id="WP_169663289.1">
    <property type="nucleotide sequence ID" value="NZ_CP076132.1"/>
</dbReference>
<organism evidence="9 10">
    <name type="scientific">Flammeovirga yaeyamensis</name>
    <dbReference type="NCBI Taxonomy" id="367791"/>
    <lineage>
        <taxon>Bacteria</taxon>
        <taxon>Pseudomonadati</taxon>
        <taxon>Bacteroidota</taxon>
        <taxon>Cytophagia</taxon>
        <taxon>Cytophagales</taxon>
        <taxon>Flammeovirgaceae</taxon>
        <taxon>Flammeovirga</taxon>
    </lineage>
</organism>
<feature type="transmembrane region" description="Helical" evidence="6">
    <location>
        <begin position="720"/>
        <end position="740"/>
    </location>
</feature>
<dbReference type="Pfam" id="PF12704">
    <property type="entry name" value="MacB_PCD"/>
    <property type="match status" value="1"/>
</dbReference>
<feature type="domain" description="MacB-like periplasmic core" evidence="8">
    <location>
        <begin position="26"/>
        <end position="213"/>
    </location>
</feature>
<evidence type="ECO:0000256" key="4">
    <source>
        <dbReference type="ARBA" id="ARBA00022989"/>
    </source>
</evidence>
<sequence length="844" mass="94432">MRIKFVVNNSIRDLKQSIQKIGPFITSVIVGIASLVALMTFSENVQKDLNRQSKEILGADLEIRANYELKDSILNHFSTEESQFIRQYNFASIAYNEKSSKNRMVDLRALEKGFPYYGQLEVTPKEAIIEWERKDKIVFVDSAVMLQLEASIGDSIQFGQTHFKIAGTIKKGIGQSSIMAATVPIVYFPFKYLSSTGLIQKGSRVNYRYFFQYPDKFDVQNLITEKDQIIENNKLRVATTENNTARIGRFFNDIDSFLKLVAFISLLLGCLGVSSGIYIYIKGKLKSVAILRCLGATTSETFLIYSIQIVILGFIGGVLGAAIGSFAQIYFPILFSDLLMVDVSNDLSIQASLYGILLSIIISVLFGWYPLLQILDVTPVYVLRNLNLLTTSNNLDKKITLTLVIGLFIFGFAYWQLGEVLKAVIFLFSIVFVITLLAIISKSFISILRKVKVGQLPFNLKFGISQLYRPNNQTLILGITIGLGVFLIICMLSIRGILIDKVQNVGKEGDTNLIFYDVQKGQVEPLSELLNKNEVNIEQDAAVVTMSLKSLNSKDKKETLADSTLKVKRWVFDREYRVTFRDHLKENEKTAEGTWIGKSSINEIVPISISKSFLESSGMQFGDQLLFDVQGYKVKTKISHIREVDFARMEANFVVLFPSGVLEAAPAFHVIGANVKDKVRISDIQSKVLKNFPNISTIDLAVIFQSLNDILDRVAFVFKWLGGICILSGFLVLWSSLSISKHQRKNDAGVLRSLGAKSSNLIMISLIEYCLIGLLSSLTGMLLGWIGSFLLAYFVFDIPFFIAISDSILVTSSIVVLTILVGIVYMRQITKVSPLEVLRDSTIQ</sequence>
<keyword evidence="3 6" id="KW-0812">Transmembrane</keyword>
<dbReference type="GO" id="GO:0005886">
    <property type="term" value="C:plasma membrane"/>
    <property type="evidence" value="ECO:0007669"/>
    <property type="project" value="UniProtKB-SubCell"/>
</dbReference>
<feature type="transmembrane region" description="Helical" evidence="6">
    <location>
        <begin position="302"/>
        <end position="331"/>
    </location>
</feature>
<proteinExistence type="predicted"/>
<evidence type="ECO:0000313" key="9">
    <source>
        <dbReference type="EMBL" id="QWG00289.1"/>
    </source>
</evidence>
<evidence type="ECO:0000256" key="1">
    <source>
        <dbReference type="ARBA" id="ARBA00004651"/>
    </source>
</evidence>
<gene>
    <name evidence="9" type="ORF">KMW28_11565</name>
</gene>
<feature type="transmembrane region" description="Helical" evidence="6">
    <location>
        <begin position="475"/>
        <end position="498"/>
    </location>
</feature>
<dbReference type="EMBL" id="CP076132">
    <property type="protein sequence ID" value="QWG00289.1"/>
    <property type="molecule type" value="Genomic_DNA"/>
</dbReference>
<keyword evidence="5 6" id="KW-0472">Membrane</keyword>
<feature type="domain" description="ABC3 transporter permease C-terminal" evidence="7">
    <location>
        <begin position="722"/>
        <end position="834"/>
    </location>
</feature>
<feature type="transmembrane region" description="Helical" evidence="6">
    <location>
        <begin position="351"/>
        <end position="371"/>
    </location>
</feature>
<feature type="transmembrane region" description="Helical" evidence="6">
    <location>
        <begin position="21"/>
        <end position="41"/>
    </location>
</feature>
<dbReference type="KEGG" id="fya:KMW28_11565"/>
<evidence type="ECO:0000259" key="8">
    <source>
        <dbReference type="Pfam" id="PF12704"/>
    </source>
</evidence>
<accession>A0AAX1MYG8</accession>
<feature type="transmembrane region" description="Helical" evidence="6">
    <location>
        <begin position="423"/>
        <end position="440"/>
    </location>
</feature>
<name>A0AAX1MYG8_9BACT</name>
<evidence type="ECO:0000259" key="7">
    <source>
        <dbReference type="Pfam" id="PF02687"/>
    </source>
</evidence>
<protein>
    <submittedName>
        <fullName evidence="9">FtsX-like permease family protein</fullName>
    </submittedName>
</protein>
<feature type="transmembrane region" description="Helical" evidence="6">
    <location>
        <begin position="800"/>
        <end position="825"/>
    </location>
</feature>
<reference evidence="9 10" key="1">
    <citation type="submission" date="2021-05" db="EMBL/GenBank/DDBJ databases">
        <title>Comparative genomic studies on the polysaccharide-degrading batcterial strains of the Flammeovirga genus.</title>
        <authorList>
            <person name="Zewei F."/>
            <person name="Zheng Z."/>
            <person name="Yu L."/>
            <person name="Ruyue G."/>
            <person name="Yanhong M."/>
            <person name="Yuanyuan C."/>
            <person name="Jingyan G."/>
            <person name="Wenjun H."/>
        </authorList>
    </citation>
    <scope>NUCLEOTIDE SEQUENCE [LARGE SCALE GENOMIC DNA]</scope>
    <source>
        <strain evidence="9 10">NBRC:100898</strain>
    </source>
</reference>
<dbReference type="Pfam" id="PF02687">
    <property type="entry name" value="FtsX"/>
    <property type="match status" value="2"/>
</dbReference>
<evidence type="ECO:0000256" key="6">
    <source>
        <dbReference type="SAM" id="Phobius"/>
    </source>
</evidence>
<comment type="subcellular location">
    <subcellularLocation>
        <location evidence="1">Cell membrane</location>
        <topology evidence="1">Multi-pass membrane protein</topology>
    </subcellularLocation>
</comment>
<keyword evidence="10" id="KW-1185">Reference proteome</keyword>
<dbReference type="AlphaFoldDB" id="A0AAX1MYG8"/>
<feature type="transmembrane region" description="Helical" evidence="6">
    <location>
        <begin position="761"/>
        <end position="794"/>
    </location>
</feature>
<evidence type="ECO:0000256" key="2">
    <source>
        <dbReference type="ARBA" id="ARBA00022475"/>
    </source>
</evidence>
<dbReference type="Proteomes" id="UP000678679">
    <property type="component" value="Chromosome 1"/>
</dbReference>
<dbReference type="PANTHER" id="PTHR30287:SF1">
    <property type="entry name" value="INNER MEMBRANE PROTEIN"/>
    <property type="match status" value="1"/>
</dbReference>
<evidence type="ECO:0000313" key="10">
    <source>
        <dbReference type="Proteomes" id="UP000678679"/>
    </source>
</evidence>